<evidence type="ECO:0008006" key="3">
    <source>
        <dbReference type="Google" id="ProtNLM"/>
    </source>
</evidence>
<dbReference type="Proteomes" id="UP000179797">
    <property type="component" value="Unassembled WGS sequence"/>
</dbReference>
<keyword evidence="2" id="KW-1185">Reference proteome</keyword>
<dbReference type="Gene3D" id="2.60.120.260">
    <property type="entry name" value="Galactose-binding domain-like"/>
    <property type="match status" value="1"/>
</dbReference>
<comment type="caution">
    <text evidence="1">The sequence shown here is derived from an EMBL/GenBank/DDBJ whole genome shotgun (WGS) entry which is preliminary data.</text>
</comment>
<dbReference type="AlphaFoldDB" id="A0A1S1YTC4"/>
<sequence>MFITALVLIGCSNDIEEKPAWSDVSWYTESGGFAHYNLMRRTGEAMSFMDLSQGVYSHEWVLDSGNYFIESEYPRGEDLTKYIIPELDRSTTNTTINVLFTESGPQGVRLNNAFYHPVKYIGLGSDNSADTIESYLREDGMWVIDTTFYVDVFAELQPVVQIENAGDVIAKITQDLLYIGDDTVGIPYDATDNSTWKEVNVPLGEEVIYKDLTTIGRPETRTWTFPDNAQIIDFYYDEAYTEAETSSEVTLKFVSTKRVSAGAILSERLKPDVIAESSNLRLPLYLVPQAADVEASYVVYHNDVAVLTINEKDIPSDDQTTWQEIEVEKGDQLKLVDMTTKGVVDYSTIQRDWAFDDGTSSSDSVAYAVYNTLTSGEEYFTVGSFTINRDKDGSIPASKSSKLIPLKVKVQLESRPTFKEGEIIAERNELTETSGTYDKVIAVYVSENLQDITDQTLAKNSFTVMVSNAESGLASTSFQIEEVKVNETDRKRVEIRLTEEFYNSDEITVAYNGESNAAIQSEAGVSLENFAEENIVLYRKQNVFNTDLAGFEVGNERVAPFADGWFNQKVTTWLRNDTQAHTGTHSLRFFAANQAELNNAGRDRIQSTDSHLPLGTSFKKGDQVRVKYYLYVPSATLMTDGLTLQFQNPNMNLTPISTDITKDQWVEQTVDMVIGSDFGSAAKGTTFTFALVKASVEGGETSDAIEFFIDDISIEYYEVRP</sequence>
<protein>
    <recommendedName>
        <fullName evidence="3">CBM-cenC domain-containing protein</fullName>
    </recommendedName>
</protein>
<evidence type="ECO:0000313" key="1">
    <source>
        <dbReference type="EMBL" id="OHX64282.1"/>
    </source>
</evidence>
<name>A0A1S1YTC4_FLAPC</name>
<dbReference type="STRING" id="915059.NH26_22025"/>
<accession>A0A1S1YTC4</accession>
<dbReference type="EMBL" id="JRYR02000002">
    <property type="protein sequence ID" value="OHX64282.1"/>
    <property type="molecule type" value="Genomic_DNA"/>
</dbReference>
<proteinExistence type="predicted"/>
<reference evidence="1 2" key="1">
    <citation type="journal article" date="2012" name="Int. J. Syst. Evol. Microbiol.">
        <title>Flammeovirga pacifica sp. nov., isolated from deep-sea sediment.</title>
        <authorList>
            <person name="Xu H."/>
            <person name="Fu Y."/>
            <person name="Yang N."/>
            <person name="Ding Z."/>
            <person name="Lai Q."/>
            <person name="Zeng R."/>
        </authorList>
    </citation>
    <scope>NUCLEOTIDE SEQUENCE [LARGE SCALE GENOMIC DNA]</scope>
    <source>
        <strain evidence="2">DSM 24597 / LMG 26175 / WPAGA1</strain>
    </source>
</reference>
<gene>
    <name evidence="1" type="ORF">NH26_22025</name>
</gene>
<evidence type="ECO:0000313" key="2">
    <source>
        <dbReference type="Proteomes" id="UP000179797"/>
    </source>
</evidence>
<organism evidence="1 2">
    <name type="scientific">Flammeovirga pacifica</name>
    <dbReference type="NCBI Taxonomy" id="915059"/>
    <lineage>
        <taxon>Bacteria</taxon>
        <taxon>Pseudomonadati</taxon>
        <taxon>Bacteroidota</taxon>
        <taxon>Cytophagia</taxon>
        <taxon>Cytophagales</taxon>
        <taxon>Flammeovirgaceae</taxon>
        <taxon>Flammeovirga</taxon>
    </lineage>
</organism>